<feature type="chain" id="PRO_5004085105" evidence="2">
    <location>
        <begin position="19"/>
        <end position="126"/>
    </location>
</feature>
<feature type="compositionally biased region" description="Low complexity" evidence="1">
    <location>
        <begin position="104"/>
        <end position="126"/>
    </location>
</feature>
<dbReference type="HOGENOM" id="CLU_1981600_0_0_1"/>
<evidence type="ECO:0000313" key="3">
    <source>
        <dbReference type="EMBL" id="EMR71304.1"/>
    </source>
</evidence>
<keyword evidence="4" id="KW-1185">Reference proteome</keyword>
<gene>
    <name evidence="3" type="ORF">UCREL1_1656</name>
</gene>
<evidence type="ECO:0000256" key="1">
    <source>
        <dbReference type="SAM" id="MobiDB-lite"/>
    </source>
</evidence>
<evidence type="ECO:0000256" key="2">
    <source>
        <dbReference type="SAM" id="SignalP"/>
    </source>
</evidence>
<evidence type="ECO:0000313" key="4">
    <source>
        <dbReference type="Proteomes" id="UP000012174"/>
    </source>
</evidence>
<dbReference type="Proteomes" id="UP000012174">
    <property type="component" value="Unassembled WGS sequence"/>
</dbReference>
<feature type="region of interest" description="Disordered" evidence="1">
    <location>
        <begin position="103"/>
        <end position="126"/>
    </location>
</feature>
<accession>M7SXH5</accession>
<dbReference type="KEGG" id="ela:UCREL1_1656"/>
<dbReference type="EMBL" id="KB705655">
    <property type="protein sequence ID" value="EMR71304.1"/>
    <property type="molecule type" value="Genomic_DNA"/>
</dbReference>
<keyword evidence="2" id="KW-0732">Signal</keyword>
<protein>
    <submittedName>
        <fullName evidence="3">Uncharacterized protein</fullName>
    </submittedName>
</protein>
<name>M7SXH5_EUTLA</name>
<feature type="signal peptide" evidence="2">
    <location>
        <begin position="1"/>
        <end position="18"/>
    </location>
</feature>
<organism evidence="3 4">
    <name type="scientific">Eutypa lata (strain UCR-EL1)</name>
    <name type="common">Grapevine dieback disease fungus</name>
    <name type="synonym">Eutypa armeniacae</name>
    <dbReference type="NCBI Taxonomy" id="1287681"/>
    <lineage>
        <taxon>Eukaryota</taxon>
        <taxon>Fungi</taxon>
        <taxon>Dikarya</taxon>
        <taxon>Ascomycota</taxon>
        <taxon>Pezizomycotina</taxon>
        <taxon>Sordariomycetes</taxon>
        <taxon>Xylariomycetidae</taxon>
        <taxon>Xylariales</taxon>
        <taxon>Diatrypaceae</taxon>
        <taxon>Eutypa</taxon>
    </lineage>
</organism>
<proteinExistence type="predicted"/>
<reference evidence="4" key="1">
    <citation type="journal article" date="2013" name="Genome Announc.">
        <title>Draft genome sequence of the grapevine dieback fungus Eutypa lata UCR-EL1.</title>
        <authorList>
            <person name="Blanco-Ulate B."/>
            <person name="Rolshausen P.E."/>
            <person name="Cantu D."/>
        </authorList>
    </citation>
    <scope>NUCLEOTIDE SEQUENCE [LARGE SCALE GENOMIC DNA]</scope>
    <source>
        <strain evidence="4">UCR-EL1</strain>
    </source>
</reference>
<sequence length="126" mass="13191">MRLSTLAALLTGITATFGYSFNICAEGGGCTTLNGTDDDSVHDFPPGYKKKLGYLKIEQVSSGCKFYSPNVIRSPFSVGATFEQSNKNITSLIEWESFRCWGGASSSTSAAVSSTTPAPAPTSTAG</sequence>
<dbReference type="AlphaFoldDB" id="M7SXH5"/>